<dbReference type="Proteomes" id="UP000062833">
    <property type="component" value="Chromosome"/>
</dbReference>
<feature type="region of interest" description="Disordered" evidence="1">
    <location>
        <begin position="1"/>
        <end position="49"/>
    </location>
</feature>
<accession>A0A0M4RE86</accession>
<name>A0A0M4RE86_9MICC</name>
<protein>
    <recommendedName>
        <fullName evidence="4">Bacterial mobilisation domain-containing protein</fullName>
    </recommendedName>
</protein>
<evidence type="ECO:0000256" key="1">
    <source>
        <dbReference type="SAM" id="MobiDB-lite"/>
    </source>
</evidence>
<organism evidence="2 3">
    <name type="scientific">Arthrobacter alpinus</name>
    <dbReference type="NCBI Taxonomy" id="656366"/>
    <lineage>
        <taxon>Bacteria</taxon>
        <taxon>Bacillati</taxon>
        <taxon>Actinomycetota</taxon>
        <taxon>Actinomycetes</taxon>
        <taxon>Micrococcales</taxon>
        <taxon>Micrococcaceae</taxon>
        <taxon>Arthrobacter</taxon>
    </lineage>
</organism>
<dbReference type="PATRIC" id="fig|656366.3.peg.3835"/>
<evidence type="ECO:0008006" key="4">
    <source>
        <dbReference type="Google" id="ProtNLM"/>
    </source>
</evidence>
<feature type="compositionally biased region" description="Basic and acidic residues" evidence="1">
    <location>
        <begin position="31"/>
        <end position="40"/>
    </location>
</feature>
<evidence type="ECO:0000313" key="2">
    <source>
        <dbReference type="EMBL" id="ALE93756.1"/>
    </source>
</evidence>
<keyword evidence="3" id="KW-1185">Reference proteome</keyword>
<reference evidence="3" key="1">
    <citation type="submission" date="2015-09" db="EMBL/GenBank/DDBJ databases">
        <title>Complete genome of Arthrobacter alpinus strain R3.8.</title>
        <authorList>
            <person name="See-Too W.S."/>
            <person name="Chan K.G."/>
        </authorList>
    </citation>
    <scope>NUCLEOTIDE SEQUENCE [LARGE SCALE GENOMIC DNA]</scope>
    <source>
        <strain evidence="3">R3.8</strain>
    </source>
</reference>
<dbReference type="EMBL" id="CP012677">
    <property type="protein sequence ID" value="ALE93756.1"/>
    <property type="molecule type" value="Genomic_DNA"/>
</dbReference>
<proteinExistence type="predicted"/>
<dbReference type="AlphaFoldDB" id="A0A0M4RE86"/>
<dbReference type="KEGG" id="aaq:AOC05_17840"/>
<gene>
    <name evidence="2" type="ORF">AOC05_17840</name>
</gene>
<evidence type="ECO:0000313" key="3">
    <source>
        <dbReference type="Proteomes" id="UP000062833"/>
    </source>
</evidence>
<sequence>MSEARANSGCPTSEVSVALAEDATLPPVSRRAGDGERAEVRSTSSTGASEVVTVRMHRDGIAALTEVQRQLGGSRSDGVRQAVQIVADALSDATSINAAQKSLSKRIAARRPVVVKADESVLADLRDSLREVAERYSRQAFLFQKIGNNWNQIVMVANSGGRVDADAIRGVERALDRLAVVMERDAKRDATVSVKLLEAL</sequence>